<protein>
    <submittedName>
        <fullName evidence="3">Helix-turn-helix protein</fullName>
    </submittedName>
</protein>
<dbReference type="Gene3D" id="1.10.260.40">
    <property type="entry name" value="lambda repressor-like DNA-binding domains"/>
    <property type="match status" value="1"/>
</dbReference>
<organism evidence="3 4">
    <name type="scientific">Aquisphaera giovannonii</name>
    <dbReference type="NCBI Taxonomy" id="406548"/>
    <lineage>
        <taxon>Bacteria</taxon>
        <taxon>Pseudomonadati</taxon>
        <taxon>Planctomycetota</taxon>
        <taxon>Planctomycetia</taxon>
        <taxon>Isosphaerales</taxon>
        <taxon>Isosphaeraceae</taxon>
        <taxon>Aquisphaera</taxon>
    </lineage>
</organism>
<accession>A0A5B9VVJ9</accession>
<dbReference type="AlphaFoldDB" id="A0A5B9VVJ9"/>
<evidence type="ECO:0000256" key="1">
    <source>
        <dbReference type="SAM" id="MobiDB-lite"/>
    </source>
</evidence>
<reference evidence="3 4" key="1">
    <citation type="submission" date="2019-08" db="EMBL/GenBank/DDBJ databases">
        <title>Deep-cultivation of Planctomycetes and their phenomic and genomic characterization uncovers novel biology.</title>
        <authorList>
            <person name="Wiegand S."/>
            <person name="Jogler M."/>
            <person name="Boedeker C."/>
            <person name="Pinto D."/>
            <person name="Vollmers J."/>
            <person name="Rivas-Marin E."/>
            <person name="Kohn T."/>
            <person name="Peeters S.H."/>
            <person name="Heuer A."/>
            <person name="Rast P."/>
            <person name="Oberbeckmann S."/>
            <person name="Bunk B."/>
            <person name="Jeske O."/>
            <person name="Meyerdierks A."/>
            <person name="Storesund J.E."/>
            <person name="Kallscheuer N."/>
            <person name="Luecker S."/>
            <person name="Lage O.M."/>
            <person name="Pohl T."/>
            <person name="Merkel B.J."/>
            <person name="Hornburger P."/>
            <person name="Mueller R.-W."/>
            <person name="Bruemmer F."/>
            <person name="Labrenz M."/>
            <person name="Spormann A.M."/>
            <person name="Op den Camp H."/>
            <person name="Overmann J."/>
            <person name="Amann R."/>
            <person name="Jetten M.S.M."/>
            <person name="Mascher T."/>
            <person name="Medema M.H."/>
            <person name="Devos D.P."/>
            <person name="Kaster A.-K."/>
            <person name="Ovreas L."/>
            <person name="Rohde M."/>
            <person name="Galperin M.Y."/>
            <person name="Jogler C."/>
        </authorList>
    </citation>
    <scope>NUCLEOTIDE SEQUENCE [LARGE SCALE GENOMIC DNA]</scope>
    <source>
        <strain evidence="3 4">OJF2</strain>
    </source>
</reference>
<evidence type="ECO:0000313" key="3">
    <source>
        <dbReference type="EMBL" id="QEH32258.1"/>
    </source>
</evidence>
<dbReference type="SUPFAM" id="SSF47413">
    <property type="entry name" value="lambda repressor-like DNA-binding domains"/>
    <property type="match status" value="1"/>
</dbReference>
<dbReference type="PROSITE" id="PS50943">
    <property type="entry name" value="HTH_CROC1"/>
    <property type="match status" value="1"/>
</dbReference>
<dbReference type="Pfam" id="PF01381">
    <property type="entry name" value="HTH_3"/>
    <property type="match status" value="1"/>
</dbReference>
<dbReference type="KEGG" id="agv:OJF2_07270"/>
<keyword evidence="4" id="KW-1185">Reference proteome</keyword>
<proteinExistence type="predicted"/>
<feature type="compositionally biased region" description="Low complexity" evidence="1">
    <location>
        <begin position="52"/>
        <end position="62"/>
    </location>
</feature>
<dbReference type="InterPro" id="IPR001387">
    <property type="entry name" value="Cro/C1-type_HTH"/>
</dbReference>
<dbReference type="OrthoDB" id="290737at2"/>
<gene>
    <name evidence="3" type="ORF">OJF2_07270</name>
</gene>
<dbReference type="InterPro" id="IPR010982">
    <property type="entry name" value="Lambda_DNA-bd_dom_sf"/>
</dbReference>
<feature type="compositionally biased region" description="Low complexity" evidence="1">
    <location>
        <begin position="19"/>
        <end position="29"/>
    </location>
</feature>
<evidence type="ECO:0000259" key="2">
    <source>
        <dbReference type="PROSITE" id="PS50943"/>
    </source>
</evidence>
<dbReference type="CDD" id="cd00093">
    <property type="entry name" value="HTH_XRE"/>
    <property type="match status" value="1"/>
</dbReference>
<evidence type="ECO:0000313" key="4">
    <source>
        <dbReference type="Proteomes" id="UP000324233"/>
    </source>
</evidence>
<dbReference type="RefSeq" id="WP_148591309.1">
    <property type="nucleotide sequence ID" value="NZ_CP042997.1"/>
</dbReference>
<sequence>MAAHAKRAPVGRQGKAGRSRPSGPKKSPSVTKAVKTPVAASLGTAPPKQKRPASSAAAKSASGGPVLPPDMARRIAKARKRLGLTQRLFARMIGATDRAVASWERGAAVSPMASKQIAELERLAGELEGSMKPEFIPTWLNAPLQVLGGSSPIEAWGRGEADRVWRLAFFMGSGLPT</sequence>
<feature type="region of interest" description="Disordered" evidence="1">
    <location>
        <begin position="1"/>
        <end position="69"/>
    </location>
</feature>
<dbReference type="GO" id="GO:0003677">
    <property type="term" value="F:DNA binding"/>
    <property type="evidence" value="ECO:0007669"/>
    <property type="project" value="InterPro"/>
</dbReference>
<name>A0A5B9VVJ9_9BACT</name>
<feature type="domain" description="HTH cro/C1-type" evidence="2">
    <location>
        <begin position="75"/>
        <end position="106"/>
    </location>
</feature>
<dbReference type="Proteomes" id="UP000324233">
    <property type="component" value="Chromosome"/>
</dbReference>
<dbReference type="EMBL" id="CP042997">
    <property type="protein sequence ID" value="QEH32258.1"/>
    <property type="molecule type" value="Genomic_DNA"/>
</dbReference>